<proteinExistence type="predicted"/>
<gene>
    <name evidence="1" type="ORF">ACFFGN_18920</name>
</gene>
<reference evidence="1 2" key="1">
    <citation type="submission" date="2024-09" db="EMBL/GenBank/DDBJ databases">
        <authorList>
            <person name="Sun Q."/>
            <person name="Mori K."/>
        </authorList>
    </citation>
    <scope>NUCLEOTIDE SEQUENCE [LARGE SCALE GENOMIC DNA]</scope>
    <source>
        <strain evidence="1 2">CGMCC 1.15906</strain>
    </source>
</reference>
<protein>
    <submittedName>
        <fullName evidence="1">Uncharacterized protein</fullName>
    </submittedName>
</protein>
<comment type="caution">
    <text evidence="1">The sequence shown here is derived from an EMBL/GenBank/DDBJ whole genome shotgun (WGS) entry which is preliminary data.</text>
</comment>
<accession>A0ABV6QND6</accession>
<evidence type="ECO:0000313" key="1">
    <source>
        <dbReference type="EMBL" id="MFC0626158.1"/>
    </source>
</evidence>
<name>A0ABV6QND6_9ACTN</name>
<keyword evidence="2" id="KW-1185">Reference proteome</keyword>
<evidence type="ECO:0000313" key="2">
    <source>
        <dbReference type="Proteomes" id="UP001589890"/>
    </source>
</evidence>
<dbReference type="RefSeq" id="WP_380049324.1">
    <property type="nucleotide sequence ID" value="NZ_JBHLTC010000022.1"/>
</dbReference>
<organism evidence="1 2">
    <name type="scientific">Kribbella deserti</name>
    <dbReference type="NCBI Taxonomy" id="1926257"/>
    <lineage>
        <taxon>Bacteria</taxon>
        <taxon>Bacillati</taxon>
        <taxon>Actinomycetota</taxon>
        <taxon>Actinomycetes</taxon>
        <taxon>Propionibacteriales</taxon>
        <taxon>Kribbellaceae</taxon>
        <taxon>Kribbella</taxon>
    </lineage>
</organism>
<sequence length="97" mass="10252">MSVLTTDEPAKTYTPMVQPRATITDHLTQAIAQATGLKAEQILAVTADAEVTRVLYHGPSAGMAGGHGRVAEQAWDTQTGKMLYDETVPGRLATAKA</sequence>
<dbReference type="EMBL" id="JBHLTC010000022">
    <property type="protein sequence ID" value="MFC0626158.1"/>
    <property type="molecule type" value="Genomic_DNA"/>
</dbReference>
<dbReference type="Proteomes" id="UP001589890">
    <property type="component" value="Unassembled WGS sequence"/>
</dbReference>